<keyword evidence="2" id="KW-1185">Reference proteome</keyword>
<dbReference type="RefSeq" id="WP_127452362.1">
    <property type="nucleotide sequence ID" value="NZ_JAROBY010000008.1"/>
</dbReference>
<organism evidence="1 2">
    <name type="scientific">Paenibacillus chondroitinus</name>
    <dbReference type="NCBI Taxonomy" id="59842"/>
    <lineage>
        <taxon>Bacteria</taxon>
        <taxon>Bacillati</taxon>
        <taxon>Bacillota</taxon>
        <taxon>Bacilli</taxon>
        <taxon>Bacillales</taxon>
        <taxon>Paenibacillaceae</taxon>
        <taxon>Paenibacillus</taxon>
    </lineage>
</organism>
<dbReference type="InterPro" id="IPR014986">
    <property type="entry name" value="XkdN-like"/>
</dbReference>
<reference evidence="1 2" key="1">
    <citation type="submission" date="2023-03" db="EMBL/GenBank/DDBJ databases">
        <title>Bacillus Genome Sequencing.</title>
        <authorList>
            <person name="Dunlap C."/>
        </authorList>
    </citation>
    <scope>NUCLEOTIDE SEQUENCE [LARGE SCALE GENOMIC DNA]</scope>
    <source>
        <strain evidence="1 2">NRS-1351</strain>
    </source>
</reference>
<dbReference type="Proteomes" id="UP001355653">
    <property type="component" value="Unassembled WGS sequence"/>
</dbReference>
<dbReference type="Pfam" id="PF08890">
    <property type="entry name" value="Phage_TAC_5"/>
    <property type="match status" value="1"/>
</dbReference>
<protein>
    <submittedName>
        <fullName evidence="1">Phage portal protein</fullName>
    </submittedName>
</protein>
<accession>A0ABU6D7G3</accession>
<gene>
    <name evidence="1" type="ORF">P5G65_04890</name>
</gene>
<evidence type="ECO:0000313" key="2">
    <source>
        <dbReference type="Proteomes" id="UP001355653"/>
    </source>
</evidence>
<evidence type="ECO:0000313" key="1">
    <source>
        <dbReference type="EMBL" id="MEB4793222.1"/>
    </source>
</evidence>
<dbReference type="InterPro" id="IPR038559">
    <property type="entry name" value="XkdN-like_sf"/>
</dbReference>
<dbReference type="Gene3D" id="3.30.2220.30">
    <property type="match status" value="1"/>
</dbReference>
<proteinExistence type="predicted"/>
<dbReference type="EMBL" id="JAROBY010000008">
    <property type="protein sequence ID" value="MEB4793222.1"/>
    <property type="molecule type" value="Genomic_DNA"/>
</dbReference>
<name>A0ABU6D7G3_9BACL</name>
<sequence length="139" mass="15586">MSDISVFFASNVDVKTQEDFIVSPRFKDTEGKPVPWVIQSVTEEENDTIRKSATKRTKVKGQLHNEVDQVDYIAKLVVASVSFPNLKAAELQQSYGVMGAEALVKKMLLSGEYAQLIMKVQEINGFDRDMNDLVEDAKN</sequence>
<comment type="caution">
    <text evidence="1">The sequence shown here is derived from an EMBL/GenBank/DDBJ whole genome shotgun (WGS) entry which is preliminary data.</text>
</comment>